<reference evidence="6" key="1">
    <citation type="submission" date="2025-08" db="UniProtKB">
        <authorList>
            <consortium name="RefSeq"/>
        </authorList>
    </citation>
    <scope>IDENTIFICATION</scope>
    <source>
        <tissue evidence="6">Whole sample</tissue>
    </source>
</reference>
<evidence type="ECO:0000256" key="1">
    <source>
        <dbReference type="ARBA" id="ARBA00006233"/>
    </source>
</evidence>
<dbReference type="PANTHER" id="PTHR31435">
    <property type="entry name" value="PROTEIN NATD1"/>
    <property type="match status" value="1"/>
</dbReference>
<evidence type="ECO:0000259" key="4">
    <source>
        <dbReference type="PROSITE" id="PS51729"/>
    </source>
</evidence>
<dbReference type="SUPFAM" id="SSF55729">
    <property type="entry name" value="Acyl-CoA N-acyltransferases (Nat)"/>
    <property type="match status" value="1"/>
</dbReference>
<name>A0A8B8CQV9_CRAVI</name>
<accession>A0A8B8CQV9</accession>
<evidence type="ECO:0000256" key="2">
    <source>
        <dbReference type="ARBA" id="ARBA00020243"/>
    </source>
</evidence>
<proteinExistence type="inferred from homology"/>
<dbReference type="Pfam" id="PF14542">
    <property type="entry name" value="Acetyltransf_CG"/>
    <property type="match status" value="1"/>
</dbReference>
<dbReference type="InterPro" id="IPR031165">
    <property type="entry name" value="GNAT_YJDJ"/>
</dbReference>
<dbReference type="Proteomes" id="UP000694844">
    <property type="component" value="Chromosome 2"/>
</dbReference>
<sequence length="116" mass="13386">MNRSVLRPYFAQQLIRRHLTTMDSASKFQTVHDPDKKEFVIQLKGDKNSDKAFLQYDYISSNKVDLYHTLVPPAYRGHGIAAILAETAFKHFKENGIEMELTCSYLQHYASKHPPS</sequence>
<dbReference type="AlphaFoldDB" id="A0A8B8CQV9"/>
<dbReference type="OrthoDB" id="74247at2759"/>
<dbReference type="InterPro" id="IPR045057">
    <property type="entry name" value="Gcn5-rel_NAT"/>
</dbReference>
<dbReference type="GeneID" id="111120868"/>
<dbReference type="Gene3D" id="3.40.630.30">
    <property type="match status" value="1"/>
</dbReference>
<keyword evidence="5" id="KW-1185">Reference proteome</keyword>
<dbReference type="PANTHER" id="PTHR31435:SF9">
    <property type="entry name" value="PROTEIN NATD1"/>
    <property type="match status" value="1"/>
</dbReference>
<dbReference type="PROSITE" id="PS51729">
    <property type="entry name" value="GNAT_YJDJ"/>
    <property type="match status" value="1"/>
</dbReference>
<comment type="similarity">
    <text evidence="1">Belongs to the NATD1 family.</text>
</comment>
<feature type="domain" description="N-acetyltransferase" evidence="4">
    <location>
        <begin position="31"/>
        <end position="116"/>
    </location>
</feature>
<dbReference type="CDD" id="cd04301">
    <property type="entry name" value="NAT_SF"/>
    <property type="match status" value="1"/>
</dbReference>
<dbReference type="KEGG" id="cvn:111120868"/>
<dbReference type="InterPro" id="IPR016181">
    <property type="entry name" value="Acyl_CoA_acyltransferase"/>
</dbReference>
<organism evidence="5 6">
    <name type="scientific">Crassostrea virginica</name>
    <name type="common">Eastern oyster</name>
    <dbReference type="NCBI Taxonomy" id="6565"/>
    <lineage>
        <taxon>Eukaryota</taxon>
        <taxon>Metazoa</taxon>
        <taxon>Spiralia</taxon>
        <taxon>Lophotrochozoa</taxon>
        <taxon>Mollusca</taxon>
        <taxon>Bivalvia</taxon>
        <taxon>Autobranchia</taxon>
        <taxon>Pteriomorphia</taxon>
        <taxon>Ostreida</taxon>
        <taxon>Ostreoidea</taxon>
        <taxon>Ostreidae</taxon>
        <taxon>Crassostrea</taxon>
    </lineage>
</organism>
<evidence type="ECO:0000313" key="6">
    <source>
        <dbReference type="RefSeq" id="XP_022317584.1"/>
    </source>
</evidence>
<protein>
    <recommendedName>
        <fullName evidence="2">Protein NATD1</fullName>
    </recommendedName>
    <alternativeName>
        <fullName evidence="3">N-acetyltransferase domain-containing protein 1</fullName>
    </alternativeName>
</protein>
<gene>
    <name evidence="6" type="primary">LOC111120868</name>
</gene>
<dbReference type="RefSeq" id="XP_022317584.1">
    <property type="nucleotide sequence ID" value="XM_022461876.1"/>
</dbReference>
<evidence type="ECO:0000313" key="5">
    <source>
        <dbReference type="Proteomes" id="UP000694844"/>
    </source>
</evidence>
<evidence type="ECO:0000256" key="3">
    <source>
        <dbReference type="ARBA" id="ARBA00031876"/>
    </source>
</evidence>